<dbReference type="EMBL" id="JAWNGG020000087">
    <property type="protein sequence ID" value="KAK9302909.1"/>
    <property type="molecule type" value="Genomic_DNA"/>
</dbReference>
<feature type="compositionally biased region" description="Basic and acidic residues" evidence="1">
    <location>
        <begin position="65"/>
        <end position="85"/>
    </location>
</feature>
<feature type="compositionally biased region" description="Basic and acidic residues" evidence="1">
    <location>
        <begin position="17"/>
        <end position="36"/>
    </location>
</feature>
<feature type="region of interest" description="Disordered" evidence="1">
    <location>
        <begin position="62"/>
        <end position="102"/>
    </location>
</feature>
<evidence type="ECO:0000313" key="3">
    <source>
        <dbReference type="Proteomes" id="UP001432146"/>
    </source>
</evidence>
<gene>
    <name evidence="2" type="ORF">QLX08_005246</name>
</gene>
<feature type="region of interest" description="Disordered" evidence="1">
    <location>
        <begin position="1"/>
        <end position="45"/>
    </location>
</feature>
<keyword evidence="3" id="KW-1185">Reference proteome</keyword>
<evidence type="ECO:0000313" key="2">
    <source>
        <dbReference type="EMBL" id="KAK9302909.1"/>
    </source>
</evidence>
<evidence type="ECO:0000256" key="1">
    <source>
        <dbReference type="SAM" id="MobiDB-lite"/>
    </source>
</evidence>
<protein>
    <submittedName>
        <fullName evidence="2">Uncharacterized protein</fullName>
    </submittedName>
</protein>
<name>A0AAW1A0P8_9HYME</name>
<proteinExistence type="predicted"/>
<organism evidence="2 3">
    <name type="scientific">Tetragonisca angustula</name>
    <dbReference type="NCBI Taxonomy" id="166442"/>
    <lineage>
        <taxon>Eukaryota</taxon>
        <taxon>Metazoa</taxon>
        <taxon>Ecdysozoa</taxon>
        <taxon>Arthropoda</taxon>
        <taxon>Hexapoda</taxon>
        <taxon>Insecta</taxon>
        <taxon>Pterygota</taxon>
        <taxon>Neoptera</taxon>
        <taxon>Endopterygota</taxon>
        <taxon>Hymenoptera</taxon>
        <taxon>Apocrita</taxon>
        <taxon>Aculeata</taxon>
        <taxon>Apoidea</taxon>
        <taxon>Anthophila</taxon>
        <taxon>Apidae</taxon>
        <taxon>Tetragonisca</taxon>
    </lineage>
</organism>
<dbReference type="Proteomes" id="UP001432146">
    <property type="component" value="Unassembled WGS sequence"/>
</dbReference>
<accession>A0AAW1A0P8</accession>
<sequence length="125" mass="13971">MWTEAKVSMTFSFPGERPPDLDDPSVRLELENDRPRNSRGAASRGARLRPVIYDGLFENGGRGGGRWEEIRRPGHDQDIGQEGERTTMFSPGSWKSRLEKKPGRSVTVENGISIVRTGTARGQRC</sequence>
<dbReference type="AlphaFoldDB" id="A0AAW1A0P8"/>
<comment type="caution">
    <text evidence="2">The sequence shown here is derived from an EMBL/GenBank/DDBJ whole genome shotgun (WGS) entry which is preliminary data.</text>
</comment>
<reference evidence="2 3" key="1">
    <citation type="submission" date="2024-05" db="EMBL/GenBank/DDBJ databases">
        <title>The nuclear and mitochondrial genome assemblies of Tetragonisca angustula (Apidae: Meliponini), a tiny yet remarkable pollinator in the Neotropics.</title>
        <authorList>
            <person name="Ferrari R."/>
            <person name="Ricardo P.C."/>
            <person name="Dias F.C."/>
            <person name="Araujo N.S."/>
            <person name="Soares D.O."/>
            <person name="Zhou Q.-S."/>
            <person name="Zhu C.-D."/>
            <person name="Coutinho L."/>
            <person name="Airas M.C."/>
            <person name="Batista T.M."/>
        </authorList>
    </citation>
    <scope>NUCLEOTIDE SEQUENCE [LARGE SCALE GENOMIC DNA]</scope>
    <source>
        <strain evidence="2">ASF017062</strain>
        <tissue evidence="2">Abdomen</tissue>
    </source>
</reference>